<sequence>MPDPVLAPAADLAQKNTAHLPNESPEYRAARQRLLVAEIELRRKIEEVAALRRALPAGGQVPQNYTFEGSDGPVTLEQLFGEKDTLILYSYMFGPQREAPCPMCTSTLATWQTKAQDLQQRVAFAVIARSPYPRLADWKRQRGWANVPLYSDPSGEYTRAYVSAEDGDVPALNVFTRRDGVVRHFWAAEMNFDMADPGQDPRGHADIDPLWTWLDLTPEGRGGTWYPSLTYAESASSCCH</sequence>
<evidence type="ECO:0000313" key="1">
    <source>
        <dbReference type="EMBL" id="MFN2976929.1"/>
    </source>
</evidence>
<keyword evidence="2" id="KW-1185">Reference proteome</keyword>
<reference evidence="1 2" key="1">
    <citation type="submission" date="2024-12" db="EMBL/GenBank/DDBJ databases">
        <authorList>
            <person name="Lee Y."/>
        </authorList>
    </citation>
    <scope>NUCLEOTIDE SEQUENCE [LARGE SCALE GENOMIC DNA]</scope>
    <source>
        <strain evidence="1 2">03SUJ4</strain>
    </source>
</reference>
<dbReference type="InterPro" id="IPR036249">
    <property type="entry name" value="Thioredoxin-like_sf"/>
</dbReference>
<protein>
    <submittedName>
        <fullName evidence="1">DUF899 family protein</fullName>
    </submittedName>
</protein>
<proteinExistence type="predicted"/>
<comment type="caution">
    <text evidence="1">The sequence shown here is derived from an EMBL/GenBank/DDBJ whole genome shotgun (WGS) entry which is preliminary data.</text>
</comment>
<organism evidence="1 2">
    <name type="scientific">Terriglobus aquaticus</name>
    <dbReference type="NCBI Taxonomy" id="940139"/>
    <lineage>
        <taxon>Bacteria</taxon>
        <taxon>Pseudomonadati</taxon>
        <taxon>Acidobacteriota</taxon>
        <taxon>Terriglobia</taxon>
        <taxon>Terriglobales</taxon>
        <taxon>Acidobacteriaceae</taxon>
        <taxon>Terriglobus</taxon>
    </lineage>
</organism>
<name>A0ABW9KQZ2_9BACT</name>
<dbReference type="InterPro" id="IPR010296">
    <property type="entry name" value="DUF899_thioredox"/>
</dbReference>
<gene>
    <name evidence="1" type="ORF">ACK2TP_14255</name>
</gene>
<dbReference type="RefSeq" id="WP_263414891.1">
    <property type="nucleotide sequence ID" value="NZ_BAABBH010000001.1"/>
</dbReference>
<accession>A0ABW9KQZ2</accession>
<evidence type="ECO:0000313" key="2">
    <source>
        <dbReference type="Proteomes" id="UP001634747"/>
    </source>
</evidence>
<dbReference type="EMBL" id="JBJYXY010000001">
    <property type="protein sequence ID" value="MFN2976929.1"/>
    <property type="molecule type" value="Genomic_DNA"/>
</dbReference>
<dbReference type="Pfam" id="PF05988">
    <property type="entry name" value="DUF899"/>
    <property type="match status" value="1"/>
</dbReference>
<dbReference type="SUPFAM" id="SSF52833">
    <property type="entry name" value="Thioredoxin-like"/>
    <property type="match status" value="1"/>
</dbReference>
<dbReference type="Proteomes" id="UP001634747">
    <property type="component" value="Unassembled WGS sequence"/>
</dbReference>
<dbReference type="Gene3D" id="3.40.30.10">
    <property type="entry name" value="Glutaredoxin"/>
    <property type="match status" value="1"/>
</dbReference>